<feature type="compositionally biased region" description="Basic and acidic residues" evidence="1">
    <location>
        <begin position="128"/>
        <end position="139"/>
    </location>
</feature>
<dbReference type="AlphaFoldDB" id="A0AAW8FTX0"/>
<evidence type="ECO:0000313" key="2">
    <source>
        <dbReference type="EMBL" id="MDQ0912825.1"/>
    </source>
</evidence>
<feature type="compositionally biased region" description="Basic and acidic residues" evidence="1">
    <location>
        <begin position="35"/>
        <end position="48"/>
    </location>
</feature>
<dbReference type="EMBL" id="JAUSZV010000005">
    <property type="protein sequence ID" value="MDQ0912825.1"/>
    <property type="molecule type" value="Genomic_DNA"/>
</dbReference>
<evidence type="ECO:0000256" key="1">
    <source>
        <dbReference type="SAM" id="MobiDB-lite"/>
    </source>
</evidence>
<name>A0AAW8FTX0_9ACTN</name>
<feature type="compositionally biased region" description="Low complexity" evidence="1">
    <location>
        <begin position="104"/>
        <end position="120"/>
    </location>
</feature>
<feature type="compositionally biased region" description="Basic and acidic residues" evidence="1">
    <location>
        <begin position="72"/>
        <end position="96"/>
    </location>
</feature>
<sequence>MPGDQRGDRQMAGDEPGPDHAGVRQGEADEDHDDDAQHPHDLRERDEPPSGVVGGRVRDHGQGRRQVGTGRETGEEDTHQKGDVVGREGDDDRPEGVAEDVEVVEAASAEDVGEPSADQGADSDADGDDRADRTGHPDTHVVGVAVDGQVDADADDECGVEVGRHAGEGRDLPQALLDGRFRLVRGRRGSGHDAAPSGERGSERRGTSLFSADVQRL</sequence>
<reference evidence="2" key="1">
    <citation type="submission" date="2023-07" db="EMBL/GenBank/DDBJ databases">
        <title>Comparative genomics of wheat-associated soil bacteria to identify genetic determinants of phenazine resistance.</title>
        <authorList>
            <person name="Mouncey N."/>
        </authorList>
    </citation>
    <scope>NUCLEOTIDE SEQUENCE</scope>
    <source>
        <strain evidence="2">V4I22</strain>
    </source>
</reference>
<dbReference type="Proteomes" id="UP001234216">
    <property type="component" value="Unassembled WGS sequence"/>
</dbReference>
<feature type="region of interest" description="Disordered" evidence="1">
    <location>
        <begin position="186"/>
        <end position="217"/>
    </location>
</feature>
<feature type="region of interest" description="Disordered" evidence="1">
    <location>
        <begin position="1"/>
        <end position="143"/>
    </location>
</feature>
<protein>
    <submittedName>
        <fullName evidence="2">Uncharacterized protein</fullName>
    </submittedName>
</protein>
<evidence type="ECO:0000313" key="3">
    <source>
        <dbReference type="Proteomes" id="UP001234216"/>
    </source>
</evidence>
<comment type="caution">
    <text evidence="2">The sequence shown here is derived from an EMBL/GenBank/DDBJ whole genome shotgun (WGS) entry which is preliminary data.</text>
</comment>
<organism evidence="2 3">
    <name type="scientific">Streptomyces canus</name>
    <dbReference type="NCBI Taxonomy" id="58343"/>
    <lineage>
        <taxon>Bacteria</taxon>
        <taxon>Bacillati</taxon>
        <taxon>Actinomycetota</taxon>
        <taxon>Actinomycetes</taxon>
        <taxon>Kitasatosporales</taxon>
        <taxon>Streptomycetaceae</taxon>
        <taxon>Streptomyces</taxon>
        <taxon>Streptomyces aurantiacus group</taxon>
    </lineage>
</organism>
<feature type="compositionally biased region" description="Basic and acidic residues" evidence="1">
    <location>
        <begin position="1"/>
        <end position="22"/>
    </location>
</feature>
<proteinExistence type="predicted"/>
<accession>A0AAW8FTX0</accession>
<gene>
    <name evidence="2" type="ORF">QFZ22_008810</name>
</gene>